<evidence type="ECO:0000313" key="3">
    <source>
        <dbReference type="EMBL" id="MCS0633464.1"/>
    </source>
</evidence>
<feature type="chain" id="PRO_5046270612" description="Secreted protein" evidence="2">
    <location>
        <begin position="23"/>
        <end position="203"/>
    </location>
</feature>
<evidence type="ECO:0000256" key="2">
    <source>
        <dbReference type="SAM" id="SignalP"/>
    </source>
</evidence>
<gene>
    <name evidence="3" type="ORF">NX786_29410</name>
</gene>
<keyword evidence="4" id="KW-1185">Reference proteome</keyword>
<sequence length="203" mass="21371">MKPKPYVLTACALLAWTCAAHAQNQTQRTEQANRDAAVPDEASTTKPARTPPPAPLSYGPVLNPRAQQGADVVRKDPAEVHDEADTLTRQAPPSEKPEKKLSDKQLEELRRRAVRRHPASQGEGPMAPRPLRSGETPPATVAVPIPPRATAPQPTVPSTTVIRGCQGIVCTDGAGNTFNAGGNAGTSSTGRACARNGTTVTCF</sequence>
<organism evidence="3 4">
    <name type="scientific">Telluria mixta</name>
    <dbReference type="NCBI Taxonomy" id="34071"/>
    <lineage>
        <taxon>Bacteria</taxon>
        <taxon>Pseudomonadati</taxon>
        <taxon>Pseudomonadota</taxon>
        <taxon>Betaproteobacteria</taxon>
        <taxon>Burkholderiales</taxon>
        <taxon>Oxalobacteraceae</taxon>
        <taxon>Telluria group</taxon>
        <taxon>Telluria</taxon>
    </lineage>
</organism>
<feature type="compositionally biased region" description="Basic and acidic residues" evidence="1">
    <location>
        <begin position="72"/>
        <end position="86"/>
    </location>
</feature>
<dbReference type="Proteomes" id="UP001165263">
    <property type="component" value="Unassembled WGS sequence"/>
</dbReference>
<feature type="signal peptide" evidence="2">
    <location>
        <begin position="1"/>
        <end position="22"/>
    </location>
</feature>
<evidence type="ECO:0008006" key="5">
    <source>
        <dbReference type="Google" id="ProtNLM"/>
    </source>
</evidence>
<name>A0ABT2C7X1_9BURK</name>
<proteinExistence type="predicted"/>
<evidence type="ECO:0000256" key="1">
    <source>
        <dbReference type="SAM" id="MobiDB-lite"/>
    </source>
</evidence>
<evidence type="ECO:0000313" key="4">
    <source>
        <dbReference type="Proteomes" id="UP001165263"/>
    </source>
</evidence>
<accession>A0ABT2C7X1</accession>
<reference evidence="3" key="1">
    <citation type="submission" date="2022-08" db="EMBL/GenBank/DDBJ databases">
        <title>Reclassification of Massilia species as members of the genera Telluria, Duganella, Pseudoduganella, Mokoshia gen. nov. and Zemynaea gen. nov. using orthogonal and non-orthogonal genome-based approaches.</title>
        <authorList>
            <person name="Bowman J.P."/>
        </authorList>
    </citation>
    <scope>NUCLEOTIDE SEQUENCE</scope>
    <source>
        <strain evidence="3">LMG 11547</strain>
    </source>
</reference>
<feature type="region of interest" description="Disordered" evidence="1">
    <location>
        <begin position="26"/>
        <end position="157"/>
    </location>
</feature>
<feature type="compositionally biased region" description="Basic and acidic residues" evidence="1">
    <location>
        <begin position="95"/>
        <end position="111"/>
    </location>
</feature>
<dbReference type="EMBL" id="JANUHC010000014">
    <property type="protein sequence ID" value="MCS0633464.1"/>
    <property type="molecule type" value="Genomic_DNA"/>
</dbReference>
<keyword evidence="2" id="KW-0732">Signal</keyword>
<dbReference type="RefSeq" id="WP_259452425.1">
    <property type="nucleotide sequence ID" value="NZ_CP119520.1"/>
</dbReference>
<protein>
    <recommendedName>
        <fullName evidence="5">Secreted protein</fullName>
    </recommendedName>
</protein>
<comment type="caution">
    <text evidence="3">The sequence shown here is derived from an EMBL/GenBank/DDBJ whole genome shotgun (WGS) entry which is preliminary data.</text>
</comment>